<dbReference type="Proteomes" id="UP000305401">
    <property type="component" value="Unassembled WGS sequence"/>
</dbReference>
<evidence type="ECO:0000313" key="1">
    <source>
        <dbReference type="EMBL" id="THG45583.1"/>
    </source>
</evidence>
<gene>
    <name evidence="1" type="ORF">E5990_08825</name>
</gene>
<evidence type="ECO:0000313" key="2">
    <source>
        <dbReference type="Proteomes" id="UP000305401"/>
    </source>
</evidence>
<dbReference type="EMBL" id="SSTG01000127">
    <property type="protein sequence ID" value="THG45583.1"/>
    <property type="molecule type" value="Genomic_DNA"/>
</dbReference>
<proteinExistence type="predicted"/>
<keyword evidence="2" id="KW-1185">Reference proteome</keyword>
<name>A0AC61S450_9BACT</name>
<comment type="caution">
    <text evidence="1">The sequence shown here is derived from an EMBL/GenBank/DDBJ whole genome shotgun (WGS) entry which is preliminary data.</text>
</comment>
<organism evidence="1 2">
    <name type="scientific">Muribaculum caecicola</name>
    <dbReference type="NCBI Taxonomy" id="3038144"/>
    <lineage>
        <taxon>Bacteria</taxon>
        <taxon>Pseudomonadati</taxon>
        <taxon>Bacteroidota</taxon>
        <taxon>Bacteroidia</taxon>
        <taxon>Bacteroidales</taxon>
        <taxon>Muribaculaceae</taxon>
        <taxon>Muribaculum</taxon>
    </lineage>
</organism>
<sequence length="306" mass="32282">MKKFLLTFLAFAAVSGASAQEAYNYFDAADVDANGWLWFDTQAKIDKYVGFANPGNNPKIILQSATFENADGEYAEPYADPELAGCNADGELAGTGAKVGAIMLPPGSKAINDTPDGGGIMLWLPDCAEVSMYVSADNFIFAGLLGAANNWVESIDCGVVQVYTKLGFINKYFLKACQGEVNNIQNVKNANTDLTWYAEKGNKVTCLFRNNFKSNIYLHGIKVMTYTQTNGTSGIDDVEVGGDLKLSIDGKVLRASNDAALSVYNLAGVEVARGNGNALSLDGLGAGAYVAKASSASGVAVLKVAL</sequence>
<protein>
    <submittedName>
        <fullName evidence="1">Uncharacterized protein</fullName>
    </submittedName>
</protein>
<accession>A0AC61S450</accession>
<reference evidence="1" key="1">
    <citation type="submission" date="2019-04" db="EMBL/GenBank/DDBJ databases">
        <title>Microbes associate with the intestines of laboratory mice.</title>
        <authorList>
            <person name="Navarre W."/>
            <person name="Wong E."/>
            <person name="Huang K.C."/>
            <person name="Tropini C."/>
            <person name="Ng K."/>
            <person name="Yu B."/>
        </authorList>
    </citation>
    <scope>NUCLEOTIDE SEQUENCE</scope>
    <source>
        <strain evidence="1">NM86_A22</strain>
    </source>
</reference>